<dbReference type="EMBL" id="CP003280">
    <property type="protein sequence ID" value="AFL80697.1"/>
    <property type="molecule type" value="Genomic_DNA"/>
</dbReference>
<organism evidence="1 2">
    <name type="scientific">Aequorivita sublithincola (strain DSM 14238 / LMG 21431 / ACAM 643 / 9-3)</name>
    <dbReference type="NCBI Taxonomy" id="746697"/>
    <lineage>
        <taxon>Bacteria</taxon>
        <taxon>Pseudomonadati</taxon>
        <taxon>Bacteroidota</taxon>
        <taxon>Flavobacteriia</taxon>
        <taxon>Flavobacteriales</taxon>
        <taxon>Flavobacteriaceae</taxon>
        <taxon>Aequorivita</taxon>
    </lineage>
</organism>
<protein>
    <submittedName>
        <fullName evidence="1">Uncharacterized protein</fullName>
    </submittedName>
</protein>
<evidence type="ECO:0000313" key="2">
    <source>
        <dbReference type="Proteomes" id="UP000006049"/>
    </source>
</evidence>
<accession>I3YUM9</accession>
<keyword evidence="2" id="KW-1185">Reference proteome</keyword>
<sequence>MIKSLVIFLTILFIPLHFLGQQLKGPIEPCESQPVVFDLNSEYFYEGFDYCNYAEMRQITYNKRWYWVPRHEMDIDINSDGIIEPWEDHRNQEITNIGGRTCLKFESARPKAHSVLLAEFAPALWTEVWDYHSGNIIQELNLNIPIETTSGDLLDFWPTF</sequence>
<dbReference type="Proteomes" id="UP000006049">
    <property type="component" value="Chromosome"/>
</dbReference>
<dbReference type="RefSeq" id="WP_014781955.1">
    <property type="nucleotide sequence ID" value="NC_018013.1"/>
</dbReference>
<name>I3YUM9_AEQSU</name>
<dbReference type="KEGG" id="asl:Aeqsu_1201"/>
<reference evidence="1 2" key="1">
    <citation type="submission" date="2012-06" db="EMBL/GenBank/DDBJ databases">
        <title>The complete genome of Aequorivita sublithincola DSM 14238.</title>
        <authorList>
            <consortium name="US DOE Joint Genome Institute (JGI-PGF)"/>
            <person name="Lucas S."/>
            <person name="Copeland A."/>
            <person name="Lapidus A."/>
            <person name="Goodwin L."/>
            <person name="Pitluck S."/>
            <person name="Peters L."/>
            <person name="Munk A.C.C."/>
            <person name="Kyrpides N."/>
            <person name="Mavromatis K."/>
            <person name="Pagani I."/>
            <person name="Ivanova N."/>
            <person name="Ovchinnikova G."/>
            <person name="Zeytun A."/>
            <person name="Detter J.C."/>
            <person name="Han C."/>
            <person name="Land M."/>
            <person name="Hauser L."/>
            <person name="Markowitz V."/>
            <person name="Cheng J.-F."/>
            <person name="Hugenholtz P."/>
            <person name="Woyke T."/>
            <person name="Wu D."/>
            <person name="Tindall B."/>
            <person name="Faehnrich R."/>
            <person name="Brambilla E."/>
            <person name="Klenk H.-P."/>
            <person name="Eisen J.A."/>
        </authorList>
    </citation>
    <scope>NUCLEOTIDE SEQUENCE [LARGE SCALE GENOMIC DNA]</scope>
    <source>
        <strain evidence="2">DSM 14238 / LMG 21431 / ACAM 643 / 9-3</strain>
    </source>
</reference>
<proteinExistence type="predicted"/>
<dbReference type="HOGENOM" id="CLU_1648525_0_0_10"/>
<dbReference type="AlphaFoldDB" id="I3YUM9"/>
<evidence type="ECO:0000313" key="1">
    <source>
        <dbReference type="EMBL" id="AFL80697.1"/>
    </source>
</evidence>
<gene>
    <name evidence="1" type="ordered locus">Aeqsu_1201</name>
</gene>